<dbReference type="EMBL" id="QASA01000002">
    <property type="protein sequence ID" value="RDC58848.1"/>
    <property type="molecule type" value="Genomic_DNA"/>
</dbReference>
<proteinExistence type="predicted"/>
<reference evidence="1 2" key="1">
    <citation type="submission" date="2018-04" db="EMBL/GenBank/DDBJ databases">
        <title>Adhaeribacter sp. HMF7616 genome sequencing and assembly.</title>
        <authorList>
            <person name="Kang H."/>
            <person name="Kang J."/>
            <person name="Cha I."/>
            <person name="Kim H."/>
            <person name="Joh K."/>
        </authorList>
    </citation>
    <scope>NUCLEOTIDE SEQUENCE [LARGE SCALE GENOMIC DNA]</scope>
    <source>
        <strain evidence="1 2">HMF7616</strain>
    </source>
</reference>
<evidence type="ECO:0000313" key="1">
    <source>
        <dbReference type="EMBL" id="RDC58848.1"/>
    </source>
</evidence>
<keyword evidence="2" id="KW-1185">Reference proteome</keyword>
<comment type="caution">
    <text evidence="1">The sequence shown here is derived from an EMBL/GenBank/DDBJ whole genome shotgun (WGS) entry which is preliminary data.</text>
</comment>
<dbReference type="AlphaFoldDB" id="A0A369Q984"/>
<accession>A0A369Q984</accession>
<protein>
    <submittedName>
        <fullName evidence="1">Uncharacterized protein</fullName>
    </submittedName>
</protein>
<sequence>MSVAAVATDVSEQVKARQASEASARQLRLLRMLYRYSLATWIWMRNTGLPIGLTRIGSTVKQQIY</sequence>
<gene>
    <name evidence="1" type="ORF">AHMF7616_05282</name>
</gene>
<dbReference type="Proteomes" id="UP000253919">
    <property type="component" value="Unassembled WGS sequence"/>
</dbReference>
<organism evidence="1 2">
    <name type="scientific">Adhaeribacter pallidiroseus</name>
    <dbReference type="NCBI Taxonomy" id="2072847"/>
    <lineage>
        <taxon>Bacteria</taxon>
        <taxon>Pseudomonadati</taxon>
        <taxon>Bacteroidota</taxon>
        <taxon>Cytophagia</taxon>
        <taxon>Cytophagales</taxon>
        <taxon>Hymenobacteraceae</taxon>
        <taxon>Adhaeribacter</taxon>
    </lineage>
</organism>
<name>A0A369Q984_9BACT</name>
<evidence type="ECO:0000313" key="2">
    <source>
        <dbReference type="Proteomes" id="UP000253919"/>
    </source>
</evidence>